<proteinExistence type="inferred from homology"/>
<gene>
    <name evidence="3" type="ORF">ACFSR0_06690</name>
</gene>
<dbReference type="NCBIfam" id="NF010193">
    <property type="entry name" value="PRK13672.1"/>
    <property type="match status" value="1"/>
</dbReference>
<evidence type="ECO:0000259" key="2">
    <source>
        <dbReference type="Pfam" id="PF06855"/>
    </source>
</evidence>
<name>A0ABW5TIZ8_9ENTE</name>
<dbReference type="EMBL" id="JBHUMO010000043">
    <property type="protein sequence ID" value="MFD2729106.1"/>
    <property type="molecule type" value="Genomic_DNA"/>
</dbReference>
<reference evidence="4" key="1">
    <citation type="journal article" date="2019" name="Int. J. Syst. Evol. Microbiol.">
        <title>The Global Catalogue of Microorganisms (GCM) 10K type strain sequencing project: providing services to taxonomists for standard genome sequencing and annotation.</title>
        <authorList>
            <consortium name="The Broad Institute Genomics Platform"/>
            <consortium name="The Broad Institute Genome Sequencing Center for Infectious Disease"/>
            <person name="Wu L."/>
            <person name="Ma J."/>
        </authorList>
    </citation>
    <scope>NUCLEOTIDE SEQUENCE [LARGE SCALE GENOMIC DNA]</scope>
    <source>
        <strain evidence="4">TISTR 932</strain>
    </source>
</reference>
<keyword evidence="4" id="KW-1185">Reference proteome</keyword>
<accession>A0ABW5TIZ8</accession>
<dbReference type="InterPro" id="IPR023089">
    <property type="entry name" value="YozE_SAM-like"/>
</dbReference>
<comment type="caution">
    <text evidence="3">The sequence shown here is derived from an EMBL/GenBank/DDBJ whole genome shotgun (WGS) entry which is preliminary data.</text>
</comment>
<feature type="domain" description="YozE SAM-like" evidence="2">
    <location>
        <begin position="4"/>
        <end position="69"/>
    </location>
</feature>
<dbReference type="Gene3D" id="1.10.150.260">
    <property type="entry name" value="YozE SAM-like"/>
    <property type="match status" value="1"/>
</dbReference>
<evidence type="ECO:0000313" key="3">
    <source>
        <dbReference type="EMBL" id="MFD2729106.1"/>
    </source>
</evidence>
<dbReference type="InterPro" id="IPR036806">
    <property type="entry name" value="YozE_SAM-like_sf"/>
</dbReference>
<dbReference type="Proteomes" id="UP001597427">
    <property type="component" value="Unassembled WGS sequence"/>
</dbReference>
<organism evidence="3 4">
    <name type="scientific">Enterococcus camelliae</name>
    <dbReference type="NCBI Taxonomy" id="453959"/>
    <lineage>
        <taxon>Bacteria</taxon>
        <taxon>Bacillati</taxon>
        <taxon>Bacillota</taxon>
        <taxon>Bacilli</taxon>
        <taxon>Lactobacillales</taxon>
        <taxon>Enterococcaceae</taxon>
        <taxon>Enterococcus</taxon>
    </lineage>
</organism>
<dbReference type="PIRSF" id="PIRSF037262">
    <property type="entry name" value="UCP037262"/>
    <property type="match status" value="1"/>
</dbReference>
<evidence type="ECO:0000256" key="1">
    <source>
        <dbReference type="HAMAP-Rule" id="MF_01538"/>
    </source>
</evidence>
<comment type="similarity">
    <text evidence="1">Belongs to the UPF0346 family.</text>
</comment>
<dbReference type="HAMAP" id="MF_01538">
    <property type="entry name" value="UPF0346"/>
    <property type="match status" value="1"/>
</dbReference>
<protein>
    <recommendedName>
        <fullName evidence="1">UPF0346 protein ACFSR0_06690</fullName>
    </recommendedName>
</protein>
<dbReference type="InterPro" id="IPR010673">
    <property type="entry name" value="UPF0346"/>
</dbReference>
<sequence>MTRSFYHYLLTLRGNDVQDELQVFAHHIAQDHQFPKQSEDYHELSSYLEMNTDYLSTMAIFDQAWEKYVENNQK</sequence>
<dbReference type="SUPFAM" id="SSF140652">
    <property type="entry name" value="YozE-like"/>
    <property type="match status" value="1"/>
</dbReference>
<dbReference type="Pfam" id="PF06855">
    <property type="entry name" value="YozE_SAM_like"/>
    <property type="match status" value="1"/>
</dbReference>
<evidence type="ECO:0000313" key="4">
    <source>
        <dbReference type="Proteomes" id="UP001597427"/>
    </source>
</evidence>
<dbReference type="RefSeq" id="WP_379981150.1">
    <property type="nucleotide sequence ID" value="NZ_JBHUMO010000043.1"/>
</dbReference>